<sequence length="413" mass="45639">MTNKRDVIIIGGGASGLMAAISSLECGKKVTLIEKNEKAGKKIYITGKGRCNVTNNKDISEFFDHIMKNKEFLYSALYTFDNTRLLELLHSNGLKTKVERGDRVFPLSDKASDVTKTLLGIINSNKNSEILYNTSVKDIIINENSEAEGVILDDGSKLYSDNVIIATGGKSYPLTGSDGYGYTLAKKLGHKVIKPFPVLVQMLSNDNWVHELMGLTLKNVDVSLTVGGKVKNSQFGEMLFTHKGISGPTVLYLSNFIDMNKIHDTKVKIDLKPALDVKTLEKRMIKDFEKNNNKMVKSSLDLLLPKSLAIKIIELSKIDKEKQINQITKEERKIILNLIKNLEVNITGLGSFKEAIITNGGVSVKEINPSTMESRLIKNLFFSGEVIDVHATTGGYNLQIAFSTGYLAGQNLN</sequence>
<dbReference type="PRINTS" id="PR00411">
    <property type="entry name" value="PNDRDTASEI"/>
</dbReference>
<evidence type="ECO:0000256" key="1">
    <source>
        <dbReference type="ARBA" id="ARBA00001974"/>
    </source>
</evidence>
<protein>
    <submittedName>
        <fullName evidence="6">NAD(P)/FAD-dependent oxidoreductase</fullName>
    </submittedName>
</protein>
<dbReference type="NCBIfam" id="TIGR00275">
    <property type="entry name" value="aminoacetone oxidase family FAD-binding enzyme"/>
    <property type="match status" value="1"/>
</dbReference>
<feature type="domain" description="RsdA/BaiN/AoA(So)-like insert" evidence="5">
    <location>
        <begin position="197"/>
        <end position="357"/>
    </location>
</feature>
<dbReference type="AlphaFoldDB" id="A0A3E3DYS1"/>
<dbReference type="Pfam" id="PF22780">
    <property type="entry name" value="HI0933_like_1st"/>
    <property type="match status" value="1"/>
</dbReference>
<dbReference type="Gene3D" id="1.10.8.260">
    <property type="entry name" value="HI0933 insert domain-like"/>
    <property type="match status" value="1"/>
</dbReference>
<dbReference type="PANTHER" id="PTHR42887:SF2">
    <property type="entry name" value="OS12G0638800 PROTEIN"/>
    <property type="match status" value="1"/>
</dbReference>
<dbReference type="Gene3D" id="2.40.30.10">
    <property type="entry name" value="Translation factors"/>
    <property type="match status" value="1"/>
</dbReference>
<dbReference type="SUPFAM" id="SSF160996">
    <property type="entry name" value="HI0933 insert domain-like"/>
    <property type="match status" value="1"/>
</dbReference>
<dbReference type="InterPro" id="IPR057661">
    <property type="entry name" value="RsdA/BaiN/AoA(So)_Rossmann"/>
</dbReference>
<proteinExistence type="predicted"/>
<comment type="cofactor">
    <cofactor evidence="1">
        <name>FAD</name>
        <dbReference type="ChEBI" id="CHEBI:57692"/>
    </cofactor>
</comment>
<dbReference type="InterPro" id="IPR023166">
    <property type="entry name" value="BaiN-like_dom_sf"/>
</dbReference>
<evidence type="ECO:0000313" key="7">
    <source>
        <dbReference type="Proteomes" id="UP000261212"/>
    </source>
</evidence>
<dbReference type="Pfam" id="PF03486">
    <property type="entry name" value="HI0933_like"/>
    <property type="match status" value="1"/>
</dbReference>
<dbReference type="Proteomes" id="UP000261212">
    <property type="component" value="Unassembled WGS sequence"/>
</dbReference>
<dbReference type="RefSeq" id="WP_117532113.1">
    <property type="nucleotide sequence ID" value="NZ_QUSM01000003.1"/>
</dbReference>
<feature type="domain" description="RsdA/BaiN/AoA(So)-like Rossmann fold-like" evidence="4">
    <location>
        <begin position="6"/>
        <end position="411"/>
    </location>
</feature>
<keyword evidence="3" id="KW-0274">FAD</keyword>
<dbReference type="PANTHER" id="PTHR42887">
    <property type="entry name" value="OS12G0638800 PROTEIN"/>
    <property type="match status" value="1"/>
</dbReference>
<dbReference type="PRINTS" id="PR00368">
    <property type="entry name" value="FADPNR"/>
</dbReference>
<gene>
    <name evidence="6" type="ORF">DW687_06350</name>
</gene>
<evidence type="ECO:0000259" key="5">
    <source>
        <dbReference type="Pfam" id="PF22780"/>
    </source>
</evidence>
<dbReference type="InterPro" id="IPR036188">
    <property type="entry name" value="FAD/NAD-bd_sf"/>
</dbReference>
<accession>A0A3E3DYS1</accession>
<dbReference type="InterPro" id="IPR004792">
    <property type="entry name" value="BaiN-like"/>
</dbReference>
<organism evidence="6 7">
    <name type="scientific">Anaerofustis stercorihominis</name>
    <dbReference type="NCBI Taxonomy" id="214853"/>
    <lineage>
        <taxon>Bacteria</taxon>
        <taxon>Bacillati</taxon>
        <taxon>Bacillota</taxon>
        <taxon>Clostridia</taxon>
        <taxon>Eubacteriales</taxon>
        <taxon>Eubacteriaceae</taxon>
        <taxon>Anaerofustis</taxon>
    </lineage>
</organism>
<dbReference type="SUPFAM" id="SSF51905">
    <property type="entry name" value="FAD/NAD(P)-binding domain"/>
    <property type="match status" value="1"/>
</dbReference>
<evidence type="ECO:0000256" key="2">
    <source>
        <dbReference type="ARBA" id="ARBA00022630"/>
    </source>
</evidence>
<evidence type="ECO:0000259" key="4">
    <source>
        <dbReference type="Pfam" id="PF03486"/>
    </source>
</evidence>
<comment type="caution">
    <text evidence="6">The sequence shown here is derived from an EMBL/GenBank/DDBJ whole genome shotgun (WGS) entry which is preliminary data.</text>
</comment>
<dbReference type="EMBL" id="QUSM01000003">
    <property type="protein sequence ID" value="RGD74383.1"/>
    <property type="molecule type" value="Genomic_DNA"/>
</dbReference>
<dbReference type="InterPro" id="IPR055178">
    <property type="entry name" value="RsdA/BaiN/AoA(So)-like_dom"/>
</dbReference>
<reference evidence="6 7" key="1">
    <citation type="submission" date="2018-08" db="EMBL/GenBank/DDBJ databases">
        <title>A genome reference for cultivated species of the human gut microbiota.</title>
        <authorList>
            <person name="Zou Y."/>
            <person name="Xue W."/>
            <person name="Luo G."/>
        </authorList>
    </citation>
    <scope>NUCLEOTIDE SEQUENCE [LARGE SCALE GENOMIC DNA]</scope>
    <source>
        <strain evidence="6 7">AM25-6</strain>
    </source>
</reference>
<name>A0A3E3DYS1_9FIRM</name>
<dbReference type="Gene3D" id="3.50.50.60">
    <property type="entry name" value="FAD/NAD(P)-binding domain"/>
    <property type="match status" value="1"/>
</dbReference>
<evidence type="ECO:0000313" key="6">
    <source>
        <dbReference type="EMBL" id="RGD74383.1"/>
    </source>
</evidence>
<keyword evidence="2" id="KW-0285">Flavoprotein</keyword>
<evidence type="ECO:0000256" key="3">
    <source>
        <dbReference type="ARBA" id="ARBA00022827"/>
    </source>
</evidence>